<keyword evidence="11" id="KW-1185">Reference proteome</keyword>
<evidence type="ECO:0000256" key="3">
    <source>
        <dbReference type="ARBA" id="ARBA00022519"/>
    </source>
</evidence>
<evidence type="ECO:0000313" key="10">
    <source>
        <dbReference type="EMBL" id="MFC5394633.1"/>
    </source>
</evidence>
<comment type="subcellular location">
    <subcellularLocation>
        <location evidence="1">Cell inner membrane</location>
        <topology evidence="1">Multi-pass membrane protein</topology>
    </subcellularLocation>
</comment>
<keyword evidence="2" id="KW-1003">Cell membrane</keyword>
<evidence type="ECO:0000256" key="9">
    <source>
        <dbReference type="SAM" id="Phobius"/>
    </source>
</evidence>
<feature type="transmembrane region" description="Helical" evidence="9">
    <location>
        <begin position="116"/>
        <end position="137"/>
    </location>
</feature>
<accession>A0ABW0HE57</accession>
<evidence type="ECO:0000256" key="4">
    <source>
        <dbReference type="ARBA" id="ARBA00022692"/>
    </source>
</evidence>
<evidence type="ECO:0000313" key="11">
    <source>
        <dbReference type="Proteomes" id="UP001596104"/>
    </source>
</evidence>
<dbReference type="InterPro" id="IPR058975">
    <property type="entry name" value="CbrB"/>
</dbReference>
<evidence type="ECO:0000256" key="6">
    <source>
        <dbReference type="ARBA" id="ARBA00023136"/>
    </source>
</evidence>
<keyword evidence="4 9" id="KW-0812">Transmembrane</keyword>
<protein>
    <recommendedName>
        <fullName evidence="8">Inner membrane protein CbrB</fullName>
    </recommendedName>
</protein>
<feature type="transmembrane region" description="Helical" evidence="9">
    <location>
        <begin position="45"/>
        <end position="68"/>
    </location>
</feature>
<comment type="caution">
    <text evidence="10">The sequence shown here is derived from an EMBL/GenBank/DDBJ whole genome shotgun (WGS) entry which is preliminary data.</text>
</comment>
<dbReference type="RefSeq" id="WP_377010067.1">
    <property type="nucleotide sequence ID" value="NZ_JBHSLV010000032.1"/>
</dbReference>
<name>A0ABW0HE57_9HYPH</name>
<dbReference type="Proteomes" id="UP001596104">
    <property type="component" value="Unassembled WGS sequence"/>
</dbReference>
<evidence type="ECO:0000256" key="1">
    <source>
        <dbReference type="ARBA" id="ARBA00004429"/>
    </source>
</evidence>
<reference evidence="11" key="1">
    <citation type="journal article" date="2019" name="Int. J. Syst. Evol. Microbiol.">
        <title>The Global Catalogue of Microorganisms (GCM) 10K type strain sequencing project: providing services to taxonomists for standard genome sequencing and annotation.</title>
        <authorList>
            <consortium name="The Broad Institute Genomics Platform"/>
            <consortium name="The Broad Institute Genome Sequencing Center for Infectious Disease"/>
            <person name="Wu L."/>
            <person name="Ma J."/>
        </authorList>
    </citation>
    <scope>NUCLEOTIDE SEQUENCE [LARGE SCALE GENOMIC DNA]</scope>
    <source>
        <strain evidence="11">CGMCC 1.16326</strain>
    </source>
</reference>
<sequence>MPARGGRAFGIVAIFTVLGPLVGALLYMLFVVMTQSGWPWGLTKILVVLSYALGGVPAFLSGLSMAVLASRRGSVALWQAWCAPALAVAVSLALLITATFLKSAGIFWDREWSGPLVMLLMLWIATFPATAACWALSRRLKLL</sequence>
<proteinExistence type="inferred from homology"/>
<dbReference type="Pfam" id="PF26516">
    <property type="entry name" value="CBRB"/>
    <property type="match status" value="1"/>
</dbReference>
<comment type="similarity">
    <text evidence="7">Belongs to the CbrB family.</text>
</comment>
<dbReference type="EMBL" id="JBHSLV010000032">
    <property type="protein sequence ID" value="MFC5394633.1"/>
    <property type="molecule type" value="Genomic_DNA"/>
</dbReference>
<gene>
    <name evidence="10" type="ORF">ACFPPC_18510</name>
</gene>
<feature type="transmembrane region" description="Helical" evidence="9">
    <location>
        <begin position="75"/>
        <end position="96"/>
    </location>
</feature>
<keyword evidence="5 9" id="KW-1133">Transmembrane helix</keyword>
<evidence type="ECO:0000256" key="5">
    <source>
        <dbReference type="ARBA" id="ARBA00022989"/>
    </source>
</evidence>
<keyword evidence="6 9" id="KW-0472">Membrane</keyword>
<evidence type="ECO:0000256" key="8">
    <source>
        <dbReference type="ARBA" id="ARBA00093791"/>
    </source>
</evidence>
<feature type="transmembrane region" description="Helical" evidence="9">
    <location>
        <begin position="12"/>
        <end position="33"/>
    </location>
</feature>
<evidence type="ECO:0000256" key="7">
    <source>
        <dbReference type="ARBA" id="ARBA00093772"/>
    </source>
</evidence>
<keyword evidence="3" id="KW-0997">Cell inner membrane</keyword>
<evidence type="ECO:0000256" key="2">
    <source>
        <dbReference type="ARBA" id="ARBA00022475"/>
    </source>
</evidence>
<organism evidence="10 11">
    <name type="scientific">Bosea vestrisii</name>
    <dbReference type="NCBI Taxonomy" id="151416"/>
    <lineage>
        <taxon>Bacteria</taxon>
        <taxon>Pseudomonadati</taxon>
        <taxon>Pseudomonadota</taxon>
        <taxon>Alphaproteobacteria</taxon>
        <taxon>Hyphomicrobiales</taxon>
        <taxon>Boseaceae</taxon>
        <taxon>Bosea</taxon>
    </lineage>
</organism>